<keyword evidence="6" id="KW-0653">Protein transport</keyword>
<evidence type="ECO:0000256" key="8">
    <source>
        <dbReference type="ARBA" id="ARBA00023010"/>
    </source>
</evidence>
<dbReference type="RefSeq" id="WP_148811737.1">
    <property type="nucleotide sequence ID" value="NZ_VSZI01000001.1"/>
</dbReference>
<dbReference type="PANTHER" id="PTHR33909">
    <property type="entry name" value="SEC TRANSLOCON ACCESSORY COMPLEX SUBUNIT YAJC"/>
    <property type="match status" value="1"/>
</dbReference>
<organism evidence="11 12">
    <name type="scientific">Corynebacterium urealyticum</name>
    <dbReference type="NCBI Taxonomy" id="43771"/>
    <lineage>
        <taxon>Bacteria</taxon>
        <taxon>Bacillati</taxon>
        <taxon>Actinomycetota</taxon>
        <taxon>Actinomycetes</taxon>
        <taxon>Mycobacteriales</taxon>
        <taxon>Corynebacteriaceae</taxon>
        <taxon>Corynebacterium</taxon>
    </lineage>
</organism>
<reference evidence="11 12" key="1">
    <citation type="submission" date="2019-08" db="EMBL/GenBank/DDBJ databases">
        <title>Draft genome of C. urealyticum strain VH4248.</title>
        <authorList>
            <person name="Navas J."/>
        </authorList>
    </citation>
    <scope>NUCLEOTIDE SEQUENCE [LARGE SCALE GENOMIC DNA]</scope>
    <source>
        <strain evidence="11 12">VH4248</strain>
    </source>
</reference>
<comment type="similarity">
    <text evidence="2">Belongs to the YajC family.</text>
</comment>
<keyword evidence="8" id="KW-0811">Translocation</keyword>
<gene>
    <name evidence="11" type="primary">yajC</name>
    <name evidence="11" type="ORF">FYJ87_03490</name>
</gene>
<evidence type="ECO:0000256" key="4">
    <source>
        <dbReference type="ARBA" id="ARBA00022475"/>
    </source>
</evidence>
<feature type="compositionally biased region" description="Polar residues" evidence="10">
    <location>
        <begin position="86"/>
        <end position="98"/>
    </location>
</feature>
<evidence type="ECO:0000313" key="12">
    <source>
        <dbReference type="Proteomes" id="UP000324726"/>
    </source>
</evidence>
<dbReference type="AlphaFoldDB" id="A0A5D4FVC4"/>
<keyword evidence="4" id="KW-1003">Cell membrane</keyword>
<accession>A0A5D4FVC4</accession>
<dbReference type="EMBL" id="VSZI01000001">
    <property type="protein sequence ID" value="TYR20057.1"/>
    <property type="molecule type" value="Genomic_DNA"/>
</dbReference>
<keyword evidence="9" id="KW-0472">Membrane</keyword>
<evidence type="ECO:0000256" key="10">
    <source>
        <dbReference type="SAM" id="MobiDB-lite"/>
    </source>
</evidence>
<dbReference type="InterPro" id="IPR003849">
    <property type="entry name" value="Preprotein_translocase_YajC"/>
</dbReference>
<protein>
    <submittedName>
        <fullName evidence="11">Preprotein translocase subunit YajC</fullName>
    </submittedName>
</protein>
<name>A0A5D4FVC4_9CORY</name>
<comment type="subcellular location">
    <subcellularLocation>
        <location evidence="1">Cell membrane</location>
        <topology evidence="1">Single-pass membrane protein</topology>
    </subcellularLocation>
</comment>
<evidence type="ECO:0000256" key="2">
    <source>
        <dbReference type="ARBA" id="ARBA00006742"/>
    </source>
</evidence>
<keyword evidence="3" id="KW-0813">Transport</keyword>
<evidence type="ECO:0000256" key="5">
    <source>
        <dbReference type="ARBA" id="ARBA00022692"/>
    </source>
</evidence>
<sequence length="130" mass="14190">MNSLILILIVVVFIALPLVQIRKQNQRMKQIREFQDSLQPGMVVQMTSGIQGRVAHVGDTSIDLEISPAVVTTWDRAAVLQAVNSVEPGSQQEEQLSNRPDDQAETVDGDVQNTDFDVDGGTSADGESRN</sequence>
<evidence type="ECO:0000313" key="11">
    <source>
        <dbReference type="EMBL" id="TYR20057.1"/>
    </source>
</evidence>
<evidence type="ECO:0000256" key="6">
    <source>
        <dbReference type="ARBA" id="ARBA00022927"/>
    </source>
</evidence>
<dbReference type="SMART" id="SM01323">
    <property type="entry name" value="YajC"/>
    <property type="match status" value="1"/>
</dbReference>
<dbReference type="Proteomes" id="UP000324726">
    <property type="component" value="Unassembled WGS sequence"/>
</dbReference>
<keyword evidence="7" id="KW-1133">Transmembrane helix</keyword>
<dbReference type="NCBIfam" id="TIGR00739">
    <property type="entry name" value="yajC"/>
    <property type="match status" value="1"/>
</dbReference>
<evidence type="ECO:0000256" key="9">
    <source>
        <dbReference type="ARBA" id="ARBA00023136"/>
    </source>
</evidence>
<comment type="caution">
    <text evidence="11">The sequence shown here is derived from an EMBL/GenBank/DDBJ whole genome shotgun (WGS) entry which is preliminary data.</text>
</comment>
<evidence type="ECO:0000256" key="3">
    <source>
        <dbReference type="ARBA" id="ARBA00022448"/>
    </source>
</evidence>
<feature type="region of interest" description="Disordered" evidence="10">
    <location>
        <begin position="86"/>
        <end position="130"/>
    </location>
</feature>
<evidence type="ECO:0000256" key="1">
    <source>
        <dbReference type="ARBA" id="ARBA00004162"/>
    </source>
</evidence>
<dbReference type="PANTHER" id="PTHR33909:SF1">
    <property type="entry name" value="SEC TRANSLOCON ACCESSORY COMPLEX SUBUNIT YAJC"/>
    <property type="match status" value="1"/>
</dbReference>
<proteinExistence type="inferred from homology"/>
<dbReference type="Pfam" id="PF02699">
    <property type="entry name" value="YajC"/>
    <property type="match status" value="1"/>
</dbReference>
<dbReference type="GO" id="GO:0015031">
    <property type="term" value="P:protein transport"/>
    <property type="evidence" value="ECO:0007669"/>
    <property type="project" value="UniProtKB-KW"/>
</dbReference>
<dbReference type="GO" id="GO:0005886">
    <property type="term" value="C:plasma membrane"/>
    <property type="evidence" value="ECO:0007669"/>
    <property type="project" value="UniProtKB-SubCell"/>
</dbReference>
<evidence type="ECO:0000256" key="7">
    <source>
        <dbReference type="ARBA" id="ARBA00022989"/>
    </source>
</evidence>
<keyword evidence="5" id="KW-0812">Transmembrane</keyword>